<evidence type="ECO:0000256" key="1">
    <source>
        <dbReference type="SAM" id="MobiDB-lite"/>
    </source>
</evidence>
<evidence type="ECO:0000313" key="4">
    <source>
        <dbReference type="Proteomes" id="UP000292373"/>
    </source>
</evidence>
<keyword evidence="2" id="KW-0472">Membrane</keyword>
<keyword evidence="2" id="KW-0812">Transmembrane</keyword>
<evidence type="ECO:0008006" key="5">
    <source>
        <dbReference type="Google" id="ProtNLM"/>
    </source>
</evidence>
<dbReference type="EMBL" id="SDMQ01000001">
    <property type="protein sequence ID" value="TBT88746.1"/>
    <property type="molecule type" value="Genomic_DNA"/>
</dbReference>
<feature type="transmembrane region" description="Helical" evidence="2">
    <location>
        <begin position="74"/>
        <end position="96"/>
    </location>
</feature>
<evidence type="ECO:0000313" key="3">
    <source>
        <dbReference type="EMBL" id="TBT88746.1"/>
    </source>
</evidence>
<sequence>MTQPPAHALAPEASRGWSPPPREALDYPVFFNPEPAVARYQQFRSAIKGRLFGLVLSLVIWAVIGWFNRDNLDTLFWTIFGISLAISIALLVRIIVQSVLAKRAIGRLHEGLALGIGRGGLYLDDYLSWEDVDHLVAVPGGSRGSGRLVVVATNGAWREVPVDWLSHTPSAVDNAVRALSGDRHHVDLRPLDN</sequence>
<feature type="region of interest" description="Disordered" evidence="1">
    <location>
        <begin position="1"/>
        <end position="20"/>
    </location>
</feature>
<name>A0A4Q9KJE3_9ACTN</name>
<protein>
    <recommendedName>
        <fullName evidence="5">PH domain-containing protein</fullName>
    </recommendedName>
</protein>
<proteinExistence type="predicted"/>
<evidence type="ECO:0000256" key="2">
    <source>
        <dbReference type="SAM" id="Phobius"/>
    </source>
</evidence>
<keyword evidence="2" id="KW-1133">Transmembrane helix</keyword>
<gene>
    <name evidence="3" type="ORF">ET989_02090</name>
</gene>
<dbReference type="Proteomes" id="UP000292373">
    <property type="component" value="Unassembled WGS sequence"/>
</dbReference>
<organism evidence="3 4">
    <name type="scientific">Propioniciclava sinopodophylli</name>
    <dbReference type="NCBI Taxonomy" id="1837344"/>
    <lineage>
        <taxon>Bacteria</taxon>
        <taxon>Bacillati</taxon>
        <taxon>Actinomycetota</taxon>
        <taxon>Actinomycetes</taxon>
        <taxon>Propionibacteriales</taxon>
        <taxon>Propionibacteriaceae</taxon>
        <taxon>Propioniciclava</taxon>
    </lineage>
</organism>
<feature type="transmembrane region" description="Helical" evidence="2">
    <location>
        <begin position="51"/>
        <end position="68"/>
    </location>
</feature>
<dbReference type="RefSeq" id="WP_131166874.1">
    <property type="nucleotide sequence ID" value="NZ_SDMQ01000001.1"/>
</dbReference>
<dbReference type="AlphaFoldDB" id="A0A4Q9KJE3"/>
<keyword evidence="4" id="KW-1185">Reference proteome</keyword>
<dbReference type="OrthoDB" id="3726615at2"/>
<accession>A0A4Q9KJE3</accession>
<comment type="caution">
    <text evidence="3">The sequence shown here is derived from an EMBL/GenBank/DDBJ whole genome shotgun (WGS) entry which is preliminary data.</text>
</comment>
<reference evidence="3 4" key="1">
    <citation type="submission" date="2019-01" db="EMBL/GenBank/DDBJ databases">
        <title>Lactibacter flavus gen. nov., sp. nov., a novel bacterium of the family Propionibacteriaceae isolated from raw milk and dairy products.</title>
        <authorList>
            <person name="Huptas C."/>
            <person name="Wenning M."/>
            <person name="Breitenwieser F."/>
            <person name="Doll E."/>
            <person name="Von Neubeck M."/>
            <person name="Busse H.-J."/>
            <person name="Scherer S."/>
        </authorList>
    </citation>
    <scope>NUCLEOTIDE SEQUENCE [LARGE SCALE GENOMIC DNA]</scope>
    <source>
        <strain evidence="3 4">KCTC 33808</strain>
    </source>
</reference>